<dbReference type="InterPro" id="IPR053977">
    <property type="entry name" value="Rv2466c-like"/>
</dbReference>
<proteinExistence type="predicted"/>
<gene>
    <name evidence="1" type="ORF">AAFP32_07325</name>
</gene>
<reference evidence="1" key="1">
    <citation type="submission" date="2024-06" db="EMBL/GenBank/DDBJ databases">
        <title>Brevibacterium koreense sp. nov., isolated from jogae-jeotgal, a Korean fermented seafood.</title>
        <authorList>
            <person name="Whon T.W."/>
            <person name="Nam S."/>
            <person name="Kim Y."/>
        </authorList>
    </citation>
    <scope>NUCLEOTIDE SEQUENCE</scope>
    <source>
        <strain evidence="1">CBA3109</strain>
    </source>
</reference>
<evidence type="ECO:0000313" key="1">
    <source>
        <dbReference type="EMBL" id="XBV90520.1"/>
    </source>
</evidence>
<sequence length="201" mass="22103">MSKETLDLWFDTACPWAWMTSRWGLEVAKVRDIDVKFHVMSLHILNRDKDIPADYRELMDRALAPMRIVTAAIAEHGEEITAPLYTAIGTRIHPGGEQDFDKAVAEALDEVGLPADLMKYGERDDYDAALQESHDEALALVGDDVGTPICRVAGTAFFGPVVTPAPKGEDAGRLFDGVLAVASTPGFFELKRTRNQGPIFD</sequence>
<dbReference type="InterPro" id="IPR036249">
    <property type="entry name" value="Thioredoxin-like_sf"/>
</dbReference>
<dbReference type="SUPFAM" id="SSF52833">
    <property type="entry name" value="Thioredoxin-like"/>
    <property type="match status" value="1"/>
</dbReference>
<dbReference type="AlphaFoldDB" id="A0AAU7UPH5"/>
<dbReference type="Pfam" id="PF22234">
    <property type="entry name" value="Rv2466c-like"/>
    <property type="match status" value="1"/>
</dbReference>
<dbReference type="RefSeq" id="WP_350271257.1">
    <property type="nucleotide sequence ID" value="NZ_CP158281.1"/>
</dbReference>
<organism evidence="1">
    <name type="scientific">Brevibacterium koreense</name>
    <dbReference type="NCBI Taxonomy" id="3140787"/>
    <lineage>
        <taxon>Bacteria</taxon>
        <taxon>Bacillati</taxon>
        <taxon>Actinomycetota</taxon>
        <taxon>Actinomycetes</taxon>
        <taxon>Micrococcales</taxon>
        <taxon>Brevibacteriaceae</taxon>
        <taxon>Brevibacterium</taxon>
    </lineage>
</organism>
<name>A0AAU7UPH5_9MICO</name>
<dbReference type="KEGG" id="bkr:AAFP32_07325"/>
<accession>A0AAU7UPH5</accession>
<dbReference type="EMBL" id="CP158281">
    <property type="protein sequence ID" value="XBV90520.1"/>
    <property type="molecule type" value="Genomic_DNA"/>
</dbReference>
<dbReference type="Gene3D" id="3.40.30.10">
    <property type="entry name" value="Glutaredoxin"/>
    <property type="match status" value="1"/>
</dbReference>
<protein>
    <submittedName>
        <fullName evidence="1">Disulfide bond formation protein DsbA</fullName>
    </submittedName>
</protein>